<keyword evidence="1 4" id="KW-1003">Cell membrane</keyword>
<organism evidence="5 6">
    <name type="scientific">Thiomicrorhabdus heinhorstiae</name>
    <dbReference type="NCBI Taxonomy" id="2748010"/>
    <lineage>
        <taxon>Bacteria</taxon>
        <taxon>Pseudomonadati</taxon>
        <taxon>Pseudomonadota</taxon>
        <taxon>Gammaproteobacteria</taxon>
        <taxon>Thiotrichales</taxon>
        <taxon>Piscirickettsiaceae</taxon>
        <taxon>Thiomicrorhabdus</taxon>
    </lineage>
</organism>
<evidence type="ECO:0000256" key="1">
    <source>
        <dbReference type="ARBA" id="ARBA00022475"/>
    </source>
</evidence>
<reference evidence="5 6" key="1">
    <citation type="submission" date="2020-06" db="EMBL/GenBank/DDBJ databases">
        <authorList>
            <person name="Scott K."/>
        </authorList>
    </citation>
    <scope>NUCLEOTIDE SEQUENCE [LARGE SCALE GENOMIC DNA]</scope>
    <source>
        <strain evidence="5 6">HH1</strain>
    </source>
</reference>
<dbReference type="NCBIfam" id="NF001246">
    <property type="entry name" value="PRK00218.1-2"/>
    <property type="match status" value="1"/>
</dbReference>
<dbReference type="SUPFAM" id="SSF101322">
    <property type="entry name" value="YcfC-like"/>
    <property type="match status" value="1"/>
</dbReference>
<sequence>MTQYTQEDKTLALIGIYQSARAVHELATTGQCDENAYHTSIRSLFCDNPSTTLDVFGSSYTNIKTGLNTLLTQMGSDGQEQMRNIEITRYVLNLIILQKKLLKLGAPLAEISRQLDNARQQQQHFGEFHDNVIAALAKTYSDNVSQLSPRIMVKGQHGHLQNQRIANKIRALLLAGIRSALLWQQVGGSRWNLLWSRKKYLNSALSIQQKTDTIDSSPTTS</sequence>
<reference evidence="5 6" key="2">
    <citation type="submission" date="2020-11" db="EMBL/GenBank/DDBJ databases">
        <title>Sulfur oxidizing isolate from Hospital Hole Sinkhole.</title>
        <authorList>
            <person name="Scott K.M."/>
        </authorList>
    </citation>
    <scope>NUCLEOTIDE SEQUENCE [LARGE SCALE GENOMIC DNA]</scope>
    <source>
        <strain evidence="5 6">HH1</strain>
    </source>
</reference>
<dbReference type="InterPro" id="IPR007451">
    <property type="entry name" value="HflD"/>
</dbReference>
<dbReference type="Proteomes" id="UP001193680">
    <property type="component" value="Unassembled WGS sequence"/>
</dbReference>
<keyword evidence="3 4" id="KW-0472">Membrane</keyword>
<dbReference type="PANTHER" id="PTHR38100:SF1">
    <property type="entry name" value="HIGH FREQUENCY LYSOGENIZATION PROTEIN HFLD"/>
    <property type="match status" value="1"/>
</dbReference>
<evidence type="ECO:0000256" key="4">
    <source>
        <dbReference type="HAMAP-Rule" id="MF_00695"/>
    </source>
</evidence>
<comment type="subcellular location">
    <subcellularLocation>
        <location evidence="4">Cytoplasm</location>
    </subcellularLocation>
    <subcellularLocation>
        <location evidence="4">Cell membrane</location>
        <topology evidence="4">Peripheral membrane protein</topology>
        <orientation evidence="4">Cytoplasmic side</orientation>
    </subcellularLocation>
</comment>
<keyword evidence="2 4" id="KW-0963">Cytoplasm</keyword>
<proteinExistence type="inferred from homology"/>
<evidence type="ECO:0000313" key="6">
    <source>
        <dbReference type="Proteomes" id="UP001193680"/>
    </source>
</evidence>
<evidence type="ECO:0000256" key="2">
    <source>
        <dbReference type="ARBA" id="ARBA00022490"/>
    </source>
</evidence>
<dbReference type="Pfam" id="PF04356">
    <property type="entry name" value="DUF489"/>
    <property type="match status" value="1"/>
</dbReference>
<dbReference type="RefSeq" id="WP_194947339.1">
    <property type="nucleotide sequence ID" value="NZ_JACBGI020000001.1"/>
</dbReference>
<dbReference type="InterPro" id="IPR035932">
    <property type="entry name" value="HflD-like_sf"/>
</dbReference>
<dbReference type="PANTHER" id="PTHR38100">
    <property type="entry name" value="HIGH FREQUENCY LYSOGENIZATION PROTEIN HFLD"/>
    <property type="match status" value="1"/>
</dbReference>
<evidence type="ECO:0000256" key="3">
    <source>
        <dbReference type="ARBA" id="ARBA00023136"/>
    </source>
</evidence>
<gene>
    <name evidence="4 5" type="primary">hflD</name>
    <name evidence="5" type="ORF">H8792_001395</name>
</gene>
<dbReference type="Gene3D" id="1.10.3890.10">
    <property type="entry name" value="HflD-like"/>
    <property type="match status" value="1"/>
</dbReference>
<keyword evidence="6" id="KW-1185">Reference proteome</keyword>
<name>A0ABS0BT11_9GAMM</name>
<protein>
    <recommendedName>
        <fullName evidence="4">High frequency lysogenization protein HflD homolog</fullName>
    </recommendedName>
</protein>
<evidence type="ECO:0000313" key="5">
    <source>
        <dbReference type="EMBL" id="MBF6056985.1"/>
    </source>
</evidence>
<dbReference type="HAMAP" id="MF_00695">
    <property type="entry name" value="HflD_protein"/>
    <property type="match status" value="1"/>
</dbReference>
<comment type="similarity">
    <text evidence="4">Belongs to the HflD family.</text>
</comment>
<comment type="caution">
    <text evidence="5">The sequence shown here is derived from an EMBL/GenBank/DDBJ whole genome shotgun (WGS) entry which is preliminary data.</text>
</comment>
<dbReference type="EMBL" id="JACBGI020000001">
    <property type="protein sequence ID" value="MBF6056985.1"/>
    <property type="molecule type" value="Genomic_DNA"/>
</dbReference>
<accession>A0ABS0BT11</accession>